<feature type="chain" id="PRO_5002496560" description="Polysaccharide biosynthesis protein GumN" evidence="1">
    <location>
        <begin position="23"/>
        <end position="299"/>
    </location>
</feature>
<comment type="caution">
    <text evidence="2">The sequence shown here is derived from an EMBL/GenBank/DDBJ whole genome shotgun (WGS) entry which is preliminary data.</text>
</comment>
<dbReference type="Pfam" id="PF01963">
    <property type="entry name" value="TraB_PrgY_gumN"/>
    <property type="match status" value="1"/>
</dbReference>
<organism evidence="2 3">
    <name type="scientific">Photobacterium halotolerans</name>
    <dbReference type="NCBI Taxonomy" id="265726"/>
    <lineage>
        <taxon>Bacteria</taxon>
        <taxon>Pseudomonadati</taxon>
        <taxon>Pseudomonadota</taxon>
        <taxon>Gammaproteobacteria</taxon>
        <taxon>Vibrionales</taxon>
        <taxon>Vibrionaceae</taxon>
        <taxon>Photobacterium</taxon>
    </lineage>
</organism>
<reference evidence="2 3" key="1">
    <citation type="submission" date="2014-12" db="EMBL/GenBank/DDBJ databases">
        <title>Mercury Reductase activity and rhizosphere competence traits in the genome of root associated Photobacterium halotolerans MELD1.</title>
        <authorList>
            <person name="Mathew D.C."/>
            <person name="Huang C.-C."/>
        </authorList>
    </citation>
    <scope>NUCLEOTIDE SEQUENCE [LARGE SCALE GENOMIC DNA]</scope>
    <source>
        <strain evidence="2 3">MELD1</strain>
    </source>
</reference>
<gene>
    <name evidence="2" type="ORF">KY46_15390</name>
</gene>
<dbReference type="OrthoDB" id="357294at2"/>
<keyword evidence="3" id="KW-1185">Reference proteome</keyword>
<feature type="signal peptide" evidence="1">
    <location>
        <begin position="1"/>
        <end position="22"/>
    </location>
</feature>
<evidence type="ECO:0000256" key="1">
    <source>
        <dbReference type="SAM" id="SignalP"/>
    </source>
</evidence>
<evidence type="ECO:0000313" key="2">
    <source>
        <dbReference type="EMBL" id="KKC98983.1"/>
    </source>
</evidence>
<name>A0A0F5VA24_9GAMM</name>
<proteinExistence type="predicted"/>
<dbReference type="PANTHER" id="PTHR40590:SF1">
    <property type="entry name" value="CYTOPLASMIC PROTEIN"/>
    <property type="match status" value="1"/>
</dbReference>
<dbReference type="CDD" id="cd14789">
    <property type="entry name" value="Tiki"/>
    <property type="match status" value="1"/>
</dbReference>
<protein>
    <recommendedName>
        <fullName evidence="4">Polysaccharide biosynthesis protein GumN</fullName>
    </recommendedName>
</protein>
<dbReference type="PANTHER" id="PTHR40590">
    <property type="entry name" value="CYTOPLASMIC PROTEIN-RELATED"/>
    <property type="match status" value="1"/>
</dbReference>
<dbReference type="InterPro" id="IPR002816">
    <property type="entry name" value="TraB/PrgY/GumN_fam"/>
</dbReference>
<accession>A0A0F5VA24</accession>
<dbReference type="EMBL" id="JWYV01000014">
    <property type="protein sequence ID" value="KKC98983.1"/>
    <property type="molecule type" value="Genomic_DNA"/>
</dbReference>
<dbReference type="Proteomes" id="UP000033633">
    <property type="component" value="Unassembled WGS sequence"/>
</dbReference>
<dbReference type="InterPro" id="IPR047111">
    <property type="entry name" value="YbaP-like"/>
</dbReference>
<evidence type="ECO:0000313" key="3">
    <source>
        <dbReference type="Proteomes" id="UP000033633"/>
    </source>
</evidence>
<dbReference type="RefSeq" id="WP_046221525.1">
    <property type="nucleotide sequence ID" value="NZ_JWYV01000014.1"/>
</dbReference>
<dbReference type="PATRIC" id="fig|265726.11.peg.1345"/>
<dbReference type="AlphaFoldDB" id="A0A0F5VA24"/>
<sequence length="299" mass="33208">MFKSLLTKAGILLTIFSSGASAEPQVWLAKDNQRQFVLMGSIHVGSDALYPLPDAFNRYWPQANGLILEANIQKPFSMPPIDEAHVSRKLLPPSDIRTLRDLAAQLKLSPFSLLESPPWLTAMHLQMAQSLKFGLTPDKGIDQVVFNLAQQETVPIFELEGIEAQFRLLSSLPDHGLNLLQTTLNEWPLLEQEMACLLSAWQQGNSAVLTELSQQVALSDETEQHLLIQRNYNWAKQLTTSPQYQKGTFLVVVGAYHMMGEEGLPALLQKHGFNVQQINNAQPATCQSGIAKTPSDNLP</sequence>
<evidence type="ECO:0008006" key="4">
    <source>
        <dbReference type="Google" id="ProtNLM"/>
    </source>
</evidence>
<keyword evidence="1" id="KW-0732">Signal</keyword>
<dbReference type="STRING" id="265726.KY46_15390"/>